<keyword evidence="8" id="KW-0812">Transmembrane</keyword>
<feature type="binding site" evidence="6">
    <location>
        <position position="135"/>
    </location>
    <ligand>
        <name>ATP</name>
        <dbReference type="ChEBI" id="CHEBI:30616"/>
    </ligand>
</feature>
<evidence type="ECO:0000256" key="3">
    <source>
        <dbReference type="ARBA" id="ARBA00022741"/>
    </source>
</evidence>
<gene>
    <name evidence="10" type="ORF">RFI_16984</name>
</gene>
<proteinExistence type="inferred from homology"/>
<dbReference type="Gene3D" id="1.10.510.10">
    <property type="entry name" value="Transferase(Phosphotransferase) domain 1"/>
    <property type="match status" value="1"/>
</dbReference>
<dbReference type="Gene3D" id="3.30.200.20">
    <property type="entry name" value="Phosphorylase Kinase, domain 1"/>
    <property type="match status" value="1"/>
</dbReference>
<dbReference type="FunFam" id="3.30.200.20:FF:000042">
    <property type="entry name" value="Aurora kinase A"/>
    <property type="match status" value="1"/>
</dbReference>
<dbReference type="PROSITE" id="PS00107">
    <property type="entry name" value="PROTEIN_KINASE_ATP"/>
    <property type="match status" value="1"/>
</dbReference>
<keyword evidence="3 6" id="KW-0547">Nucleotide-binding</keyword>
<evidence type="ECO:0000256" key="7">
    <source>
        <dbReference type="RuleBase" id="RU000304"/>
    </source>
</evidence>
<dbReference type="SUPFAM" id="SSF56112">
    <property type="entry name" value="Protein kinase-like (PK-like)"/>
    <property type="match status" value="1"/>
</dbReference>
<dbReference type="GO" id="GO:0004691">
    <property type="term" value="F:cAMP-dependent protein kinase activity"/>
    <property type="evidence" value="ECO:0007669"/>
    <property type="project" value="TreeGrafter"/>
</dbReference>
<evidence type="ECO:0000313" key="11">
    <source>
        <dbReference type="Proteomes" id="UP000023152"/>
    </source>
</evidence>
<feature type="transmembrane region" description="Helical" evidence="8">
    <location>
        <begin position="195"/>
        <end position="213"/>
    </location>
</feature>
<dbReference type="InterPro" id="IPR008271">
    <property type="entry name" value="Ser/Thr_kinase_AS"/>
</dbReference>
<dbReference type="GO" id="GO:0005524">
    <property type="term" value="F:ATP binding"/>
    <property type="evidence" value="ECO:0007669"/>
    <property type="project" value="UniProtKB-UniRule"/>
</dbReference>
<evidence type="ECO:0000256" key="1">
    <source>
        <dbReference type="ARBA" id="ARBA00022527"/>
    </source>
</evidence>
<feature type="transmembrane region" description="Helical" evidence="8">
    <location>
        <begin position="165"/>
        <end position="188"/>
    </location>
</feature>
<dbReference type="PANTHER" id="PTHR24353">
    <property type="entry name" value="CYCLIC NUCLEOTIDE-DEPENDENT PROTEIN KINASE"/>
    <property type="match status" value="1"/>
</dbReference>
<evidence type="ECO:0000259" key="9">
    <source>
        <dbReference type="PROSITE" id="PS50011"/>
    </source>
</evidence>
<feature type="non-terminal residue" evidence="10">
    <location>
        <position position="322"/>
    </location>
</feature>
<keyword evidence="8" id="KW-0472">Membrane</keyword>
<dbReference type="OrthoDB" id="2156623at2759"/>
<dbReference type="Pfam" id="PF00069">
    <property type="entry name" value="Pkinase"/>
    <property type="match status" value="1"/>
</dbReference>
<name>X6N2V3_RETFI</name>
<dbReference type="EMBL" id="ASPP01012822">
    <property type="protein sequence ID" value="ETO20233.1"/>
    <property type="molecule type" value="Genomic_DNA"/>
</dbReference>
<feature type="domain" description="Protein kinase" evidence="9">
    <location>
        <begin position="106"/>
        <end position="322"/>
    </location>
</feature>
<dbReference type="InterPro" id="IPR017441">
    <property type="entry name" value="Protein_kinase_ATP_BS"/>
</dbReference>
<dbReference type="Proteomes" id="UP000023152">
    <property type="component" value="Unassembled WGS sequence"/>
</dbReference>
<evidence type="ECO:0000256" key="5">
    <source>
        <dbReference type="ARBA" id="ARBA00022840"/>
    </source>
</evidence>
<evidence type="ECO:0000313" key="10">
    <source>
        <dbReference type="EMBL" id="ETO20233.1"/>
    </source>
</evidence>
<sequence length="322" mass="37515">MKTNIRGVQPSARVFHGAGLLKNHMVVVAGRNNDKRLNDTFFLDLADITPGGLKRRMSLKETADLQNDLPLPKESSQLRTFVDHFCFHILVIYQDFTTKKVSLSQFELRATLGTGSFGRVRLVKYKPSNEHFAMKILRKSKVVEMKQVNHIKWEKKILSSIRHPFIVNLEASFQDKLVIFYFIILFYLKKKKKKIFIYLILELVSGGEFFTLLKNQVCLKMQHCVFYASQIVLVFQFLHRNKIVYRDLKPENLLIGSDGYLRVTDFGFAKRLEKPYRTWTLCGTPEYIAPEILLNRGHSFSVDWWALGILLFEMFTGYGIFN</sequence>
<evidence type="ECO:0000256" key="6">
    <source>
        <dbReference type="PROSITE-ProRule" id="PRU10141"/>
    </source>
</evidence>
<dbReference type="AlphaFoldDB" id="X6N2V3"/>
<dbReference type="PROSITE" id="PS00108">
    <property type="entry name" value="PROTEIN_KINASE_ST"/>
    <property type="match status" value="1"/>
</dbReference>
<keyword evidence="1 7" id="KW-0723">Serine/threonine-protein kinase</keyword>
<protein>
    <recommendedName>
        <fullName evidence="9">Protein kinase domain-containing protein</fullName>
    </recommendedName>
</protein>
<dbReference type="PANTHER" id="PTHR24353:SF37">
    <property type="entry name" value="CAMP-DEPENDENT PROTEIN KINASE CATALYTIC SUBUNIT PRKX"/>
    <property type="match status" value="1"/>
</dbReference>
<keyword evidence="11" id="KW-1185">Reference proteome</keyword>
<keyword evidence="5 6" id="KW-0067">ATP-binding</keyword>
<keyword evidence="2" id="KW-0808">Transferase</keyword>
<dbReference type="PROSITE" id="PS50011">
    <property type="entry name" value="PROTEIN_KINASE_DOM"/>
    <property type="match status" value="1"/>
</dbReference>
<comment type="caution">
    <text evidence="10">The sequence shown here is derived from an EMBL/GenBank/DDBJ whole genome shotgun (WGS) entry which is preliminary data.</text>
</comment>
<dbReference type="SMART" id="SM00220">
    <property type="entry name" value="S_TKc"/>
    <property type="match status" value="1"/>
</dbReference>
<feature type="transmembrane region" description="Helical" evidence="8">
    <location>
        <begin position="302"/>
        <end position="321"/>
    </location>
</feature>
<reference evidence="10 11" key="1">
    <citation type="journal article" date="2013" name="Curr. Biol.">
        <title>The Genome of the Foraminiferan Reticulomyxa filosa.</title>
        <authorList>
            <person name="Glockner G."/>
            <person name="Hulsmann N."/>
            <person name="Schleicher M."/>
            <person name="Noegel A.A."/>
            <person name="Eichinger L."/>
            <person name="Gallinger C."/>
            <person name="Pawlowski J."/>
            <person name="Sierra R."/>
            <person name="Euteneuer U."/>
            <person name="Pillet L."/>
            <person name="Moustafa A."/>
            <person name="Platzer M."/>
            <person name="Groth M."/>
            <person name="Szafranski K."/>
            <person name="Schliwa M."/>
        </authorList>
    </citation>
    <scope>NUCLEOTIDE SEQUENCE [LARGE SCALE GENOMIC DNA]</scope>
</reference>
<dbReference type="InterPro" id="IPR011009">
    <property type="entry name" value="Kinase-like_dom_sf"/>
</dbReference>
<accession>X6N2V3</accession>
<dbReference type="InterPro" id="IPR000719">
    <property type="entry name" value="Prot_kinase_dom"/>
</dbReference>
<dbReference type="GO" id="GO:0005952">
    <property type="term" value="C:cAMP-dependent protein kinase complex"/>
    <property type="evidence" value="ECO:0007669"/>
    <property type="project" value="TreeGrafter"/>
</dbReference>
<comment type="similarity">
    <text evidence="7">Belongs to the protein kinase superfamily.</text>
</comment>
<evidence type="ECO:0000256" key="2">
    <source>
        <dbReference type="ARBA" id="ARBA00022679"/>
    </source>
</evidence>
<keyword evidence="8" id="KW-1133">Transmembrane helix</keyword>
<organism evidence="10 11">
    <name type="scientific">Reticulomyxa filosa</name>
    <dbReference type="NCBI Taxonomy" id="46433"/>
    <lineage>
        <taxon>Eukaryota</taxon>
        <taxon>Sar</taxon>
        <taxon>Rhizaria</taxon>
        <taxon>Retaria</taxon>
        <taxon>Foraminifera</taxon>
        <taxon>Monothalamids</taxon>
        <taxon>Reticulomyxidae</taxon>
        <taxon>Reticulomyxa</taxon>
    </lineage>
</organism>
<dbReference type="OMA" id="MCIEYIS"/>
<keyword evidence="4" id="KW-0418">Kinase</keyword>
<evidence type="ECO:0000256" key="8">
    <source>
        <dbReference type="SAM" id="Phobius"/>
    </source>
</evidence>
<evidence type="ECO:0000256" key="4">
    <source>
        <dbReference type="ARBA" id="ARBA00022777"/>
    </source>
</evidence>